<proteinExistence type="predicted"/>
<dbReference type="EMBL" id="JBHSDP010000008">
    <property type="protein sequence ID" value="MFC4327602.1"/>
    <property type="molecule type" value="Genomic_DNA"/>
</dbReference>
<keyword evidence="3" id="KW-1185">Reference proteome</keyword>
<accession>A0ABV8TAM3</accession>
<comment type="caution">
    <text evidence="2">The sequence shown here is derived from an EMBL/GenBank/DDBJ whole genome shotgun (WGS) entry which is preliminary data.</text>
</comment>
<evidence type="ECO:0000256" key="1">
    <source>
        <dbReference type="SAM" id="Phobius"/>
    </source>
</evidence>
<evidence type="ECO:0000313" key="2">
    <source>
        <dbReference type="EMBL" id="MFC4327602.1"/>
    </source>
</evidence>
<sequence>MSGSPYEPPELRAVPASQRGAVTRRGLRFGLAVGGVCALCWATVTTAGVAVGAVRDSWRQASEALFFEAAFVGGSLAVGVVLGLLLGTVLAFTPARLASRTWPRGLLAAAVAGALFLGEFAVSVEGGVLPVLLTALGVPLTGLAAAACSGDIAGTSRRYAWLHPHPDPLPSRMAALRSLTWRARLRAVADLLWT</sequence>
<organism evidence="2 3">
    <name type="scientific">Streptomyces andamanensis</name>
    <dbReference type="NCBI Taxonomy" id="1565035"/>
    <lineage>
        <taxon>Bacteria</taxon>
        <taxon>Bacillati</taxon>
        <taxon>Actinomycetota</taxon>
        <taxon>Actinomycetes</taxon>
        <taxon>Kitasatosporales</taxon>
        <taxon>Streptomycetaceae</taxon>
        <taxon>Streptomyces</taxon>
    </lineage>
</organism>
<keyword evidence="1" id="KW-0812">Transmembrane</keyword>
<keyword evidence="1" id="KW-0472">Membrane</keyword>
<protein>
    <submittedName>
        <fullName evidence="2">Uncharacterized protein</fullName>
    </submittedName>
</protein>
<reference evidence="3" key="1">
    <citation type="journal article" date="2019" name="Int. J. Syst. Evol. Microbiol.">
        <title>The Global Catalogue of Microorganisms (GCM) 10K type strain sequencing project: providing services to taxonomists for standard genome sequencing and annotation.</title>
        <authorList>
            <consortium name="The Broad Institute Genomics Platform"/>
            <consortium name="The Broad Institute Genome Sequencing Center for Infectious Disease"/>
            <person name="Wu L."/>
            <person name="Ma J."/>
        </authorList>
    </citation>
    <scope>NUCLEOTIDE SEQUENCE [LARGE SCALE GENOMIC DNA]</scope>
    <source>
        <strain evidence="3">PCU 347</strain>
    </source>
</reference>
<feature type="transmembrane region" description="Helical" evidence="1">
    <location>
        <begin position="128"/>
        <end position="148"/>
    </location>
</feature>
<keyword evidence="1" id="KW-1133">Transmembrane helix</keyword>
<gene>
    <name evidence="2" type="ORF">ACFPC0_07120</name>
</gene>
<feature type="transmembrane region" description="Helical" evidence="1">
    <location>
        <begin position="29"/>
        <end position="53"/>
    </location>
</feature>
<evidence type="ECO:0000313" key="3">
    <source>
        <dbReference type="Proteomes" id="UP001595824"/>
    </source>
</evidence>
<feature type="transmembrane region" description="Helical" evidence="1">
    <location>
        <begin position="65"/>
        <end position="93"/>
    </location>
</feature>
<name>A0ABV8TAM3_9ACTN</name>
<dbReference type="Proteomes" id="UP001595824">
    <property type="component" value="Unassembled WGS sequence"/>
</dbReference>
<dbReference type="RefSeq" id="WP_381737457.1">
    <property type="nucleotide sequence ID" value="NZ_JBHSDP010000008.1"/>
</dbReference>
<feature type="transmembrane region" description="Helical" evidence="1">
    <location>
        <begin position="105"/>
        <end position="122"/>
    </location>
</feature>